<dbReference type="EMBL" id="QOVC01000013">
    <property type="protein sequence ID" value="KAA0687269.1"/>
    <property type="molecule type" value="Genomic_DNA"/>
</dbReference>
<gene>
    <name evidence="3" type="ORF">DTX73_13425</name>
</gene>
<evidence type="ECO:0000313" key="3">
    <source>
        <dbReference type="EMBL" id="KAA0687269.1"/>
    </source>
</evidence>
<evidence type="ECO:0000313" key="4">
    <source>
        <dbReference type="Proteomes" id="UP000448762"/>
    </source>
</evidence>
<dbReference type="InterPro" id="IPR055592">
    <property type="entry name" value="DUF7168"/>
</dbReference>
<comment type="caution">
    <text evidence="3">The sequence shown here is derived from an EMBL/GenBank/DDBJ whole genome shotgun (WGS) entry which is preliminary data.</text>
</comment>
<accession>A0A7V7GKB2</accession>
<evidence type="ECO:0000259" key="1">
    <source>
        <dbReference type="Pfam" id="PF10979"/>
    </source>
</evidence>
<name>A0A7V7GKB2_ENTFC</name>
<sequence>MKDKRKDKIQKLLALAADANDEESMSALAKAQQLMMDYDLTEDEIFNYHEQQRIEEVETHVIYRGRPQKWLYRLASIIAQNFRTEFYYREGSPIDLCFTGLASDVQIAEITFQYASGSVSYCARKYMQQPEIKRKRKRKWQLKQDYIQGYLSGLSKVFKQQVLTNGYELALQLPEAVKSYMEDLGLVPGKDTSHKVKDNEAYFHGYQEGLKFKKTELLE</sequence>
<proteinExistence type="predicted"/>
<dbReference type="Pfam" id="PF23771">
    <property type="entry name" value="DUF7168"/>
    <property type="match status" value="1"/>
</dbReference>
<organism evidence="3 4">
    <name type="scientific">Enterococcus faecium</name>
    <name type="common">Streptococcus faecium</name>
    <dbReference type="NCBI Taxonomy" id="1352"/>
    <lineage>
        <taxon>Bacteria</taxon>
        <taxon>Bacillati</taxon>
        <taxon>Bacillota</taxon>
        <taxon>Bacilli</taxon>
        <taxon>Lactobacillales</taxon>
        <taxon>Enterococcaceae</taxon>
        <taxon>Enterococcus</taxon>
    </lineage>
</organism>
<protein>
    <submittedName>
        <fullName evidence="3">DUF2786 domain-containing protein</fullName>
    </submittedName>
</protein>
<dbReference type="Pfam" id="PF10979">
    <property type="entry name" value="DUF2786"/>
    <property type="match status" value="1"/>
</dbReference>
<reference evidence="3 4" key="1">
    <citation type="submission" date="2018-07" db="EMBL/GenBank/DDBJ databases">
        <title>High quality draft genome sequencing of Enterococcus faecium exhibiting probiotic potential isolated from mucus of freshwater fish.</title>
        <authorList>
            <person name="El-Jeni R."/>
            <person name="Ghedira K."/>
            <person name="Abdelhak S."/>
            <person name="El-Bour M."/>
            <person name="Bouhaouala-Zahar B."/>
        </authorList>
    </citation>
    <scope>NUCLEOTIDE SEQUENCE [LARGE SCALE GENOMIC DNA]</scope>
    <source>
        <strain evidence="3 4">R.A73</strain>
    </source>
</reference>
<evidence type="ECO:0000259" key="2">
    <source>
        <dbReference type="Pfam" id="PF23771"/>
    </source>
</evidence>
<feature type="domain" description="DUF2786" evidence="1">
    <location>
        <begin position="6"/>
        <end position="41"/>
    </location>
</feature>
<dbReference type="AlphaFoldDB" id="A0A7V7GKB2"/>
<feature type="domain" description="DUF7168" evidence="2">
    <location>
        <begin position="54"/>
        <end position="180"/>
    </location>
</feature>
<dbReference type="InterPro" id="IPR024498">
    <property type="entry name" value="DUF2786"/>
</dbReference>
<dbReference type="Proteomes" id="UP000448762">
    <property type="component" value="Unassembled WGS sequence"/>
</dbReference>
<dbReference type="RefSeq" id="WP_149558409.1">
    <property type="nucleotide sequence ID" value="NZ_QOVC01000013.1"/>
</dbReference>